<evidence type="ECO:0000256" key="10">
    <source>
        <dbReference type="ARBA" id="ARBA00023201"/>
    </source>
</evidence>
<keyword evidence="7" id="KW-0915">Sodium</keyword>
<reference evidence="13 14" key="1">
    <citation type="journal article" date="2018" name="Nat. Ecol. Evol.">
        <title>Genomic signatures of mitonuclear coevolution across populations of Tigriopus californicus.</title>
        <authorList>
            <person name="Barreto F.S."/>
            <person name="Watson E.T."/>
            <person name="Lima T.G."/>
            <person name="Willett C.S."/>
            <person name="Edmands S."/>
            <person name="Li W."/>
            <person name="Burton R.S."/>
        </authorList>
    </citation>
    <scope>NUCLEOTIDE SEQUENCE [LARGE SCALE GENOMIC DNA]</scope>
    <source>
        <strain evidence="13 14">San Diego</strain>
    </source>
</reference>
<keyword evidence="4 12" id="KW-0894">Sodium channel</keyword>
<name>A0A553P717_TIGCA</name>
<comment type="caution">
    <text evidence="13">The sequence shown here is derived from an EMBL/GenBank/DDBJ whole genome shotgun (WGS) entry which is preliminary data.</text>
</comment>
<keyword evidence="11 12" id="KW-0407">Ion channel</keyword>
<dbReference type="Proteomes" id="UP000318571">
    <property type="component" value="Chromosome 3"/>
</dbReference>
<evidence type="ECO:0000256" key="8">
    <source>
        <dbReference type="ARBA" id="ARBA00023065"/>
    </source>
</evidence>
<evidence type="ECO:0000256" key="6">
    <source>
        <dbReference type="ARBA" id="ARBA00022989"/>
    </source>
</evidence>
<dbReference type="GO" id="GO:0016020">
    <property type="term" value="C:membrane"/>
    <property type="evidence" value="ECO:0007669"/>
    <property type="project" value="UniProtKB-SubCell"/>
</dbReference>
<accession>A0A553P717</accession>
<keyword evidence="9" id="KW-0472">Membrane</keyword>
<evidence type="ECO:0000256" key="1">
    <source>
        <dbReference type="ARBA" id="ARBA00004141"/>
    </source>
</evidence>
<dbReference type="AlphaFoldDB" id="A0A553P717"/>
<evidence type="ECO:0000256" key="3">
    <source>
        <dbReference type="ARBA" id="ARBA00022448"/>
    </source>
</evidence>
<keyword evidence="6" id="KW-1133">Transmembrane helix</keyword>
<comment type="subcellular location">
    <subcellularLocation>
        <location evidence="1">Membrane</location>
        <topology evidence="1">Multi-pass membrane protein</topology>
    </subcellularLocation>
</comment>
<protein>
    <submittedName>
        <fullName evidence="13">Uncharacterized protein</fullName>
    </submittedName>
</protein>
<keyword evidence="3 12" id="KW-0813">Transport</keyword>
<evidence type="ECO:0000256" key="7">
    <source>
        <dbReference type="ARBA" id="ARBA00023053"/>
    </source>
</evidence>
<keyword evidence="10 12" id="KW-0739">Sodium transport</keyword>
<gene>
    <name evidence="13" type="ORF">TCAL_01571</name>
</gene>
<evidence type="ECO:0000256" key="2">
    <source>
        <dbReference type="ARBA" id="ARBA00007193"/>
    </source>
</evidence>
<sequence>MECSRRLFLKKCGCQPYFYPIRGKDMKVCGIHDVDCSFDASKMAQMLAFPSSSVQIELNELGLLCSCPSSCNEVIYSIETSSAPFPSEMAYQSSETIQQTVAKGKGKVDLRFLQ</sequence>
<comment type="similarity">
    <text evidence="2 12">Belongs to the amiloride-sensitive sodium channel (TC 1.A.6) family.</text>
</comment>
<evidence type="ECO:0000313" key="14">
    <source>
        <dbReference type="Proteomes" id="UP000318571"/>
    </source>
</evidence>
<keyword evidence="5 12" id="KW-0812">Transmembrane</keyword>
<evidence type="ECO:0000313" key="13">
    <source>
        <dbReference type="EMBL" id="TRY73467.1"/>
    </source>
</evidence>
<dbReference type="InterPro" id="IPR001873">
    <property type="entry name" value="ENaC"/>
</dbReference>
<keyword evidence="8 12" id="KW-0406">Ion transport</keyword>
<dbReference type="Pfam" id="PF00858">
    <property type="entry name" value="ASC"/>
    <property type="match status" value="1"/>
</dbReference>
<proteinExistence type="inferred from homology"/>
<dbReference type="GO" id="GO:0005272">
    <property type="term" value="F:sodium channel activity"/>
    <property type="evidence" value="ECO:0007669"/>
    <property type="project" value="UniProtKB-KW"/>
</dbReference>
<keyword evidence="14" id="KW-1185">Reference proteome</keyword>
<evidence type="ECO:0000256" key="5">
    <source>
        <dbReference type="ARBA" id="ARBA00022692"/>
    </source>
</evidence>
<dbReference type="EMBL" id="VCGU01000007">
    <property type="protein sequence ID" value="TRY73467.1"/>
    <property type="molecule type" value="Genomic_DNA"/>
</dbReference>
<evidence type="ECO:0000256" key="9">
    <source>
        <dbReference type="ARBA" id="ARBA00023136"/>
    </source>
</evidence>
<evidence type="ECO:0000256" key="4">
    <source>
        <dbReference type="ARBA" id="ARBA00022461"/>
    </source>
</evidence>
<organism evidence="13 14">
    <name type="scientific">Tigriopus californicus</name>
    <name type="common">Marine copepod</name>
    <dbReference type="NCBI Taxonomy" id="6832"/>
    <lineage>
        <taxon>Eukaryota</taxon>
        <taxon>Metazoa</taxon>
        <taxon>Ecdysozoa</taxon>
        <taxon>Arthropoda</taxon>
        <taxon>Crustacea</taxon>
        <taxon>Multicrustacea</taxon>
        <taxon>Hexanauplia</taxon>
        <taxon>Copepoda</taxon>
        <taxon>Harpacticoida</taxon>
        <taxon>Harpacticidae</taxon>
        <taxon>Tigriopus</taxon>
    </lineage>
</organism>
<evidence type="ECO:0000256" key="11">
    <source>
        <dbReference type="ARBA" id="ARBA00023303"/>
    </source>
</evidence>
<evidence type="ECO:0000256" key="12">
    <source>
        <dbReference type="RuleBase" id="RU000679"/>
    </source>
</evidence>